<accession>A0AAT9GIS9</accession>
<dbReference type="AlphaFoldDB" id="A0AAT9GIS9"/>
<gene>
    <name evidence="1" type="ORF">KACHI17_14520</name>
</gene>
<evidence type="ECO:0000313" key="1">
    <source>
        <dbReference type="EMBL" id="BFG70571.1"/>
    </source>
</evidence>
<name>A0AAT9GIS9_9BACT</name>
<organism evidence="1">
    <name type="scientific">Sediminibacterium sp. KACHI17</name>
    <dbReference type="NCBI Taxonomy" id="1751071"/>
    <lineage>
        <taxon>Bacteria</taxon>
        <taxon>Pseudomonadati</taxon>
        <taxon>Bacteroidota</taxon>
        <taxon>Chitinophagia</taxon>
        <taxon>Chitinophagales</taxon>
        <taxon>Chitinophagaceae</taxon>
        <taxon>Sediminibacterium</taxon>
    </lineage>
</organism>
<dbReference type="EMBL" id="AP029612">
    <property type="protein sequence ID" value="BFG70571.1"/>
    <property type="molecule type" value="Genomic_DNA"/>
</dbReference>
<reference evidence="1" key="1">
    <citation type="submission" date="2024-02" db="EMBL/GenBank/DDBJ databases">
        <title>Sediminibacterium planktonica sp. nov. and Sediminibacterium longus sp. nov., isolated from surface lake and river water.</title>
        <authorList>
            <person name="Watanabe K."/>
            <person name="Takemine S."/>
            <person name="Ishii Y."/>
            <person name="Ogata Y."/>
            <person name="Shindo C."/>
            <person name="Suda W."/>
        </authorList>
    </citation>
    <scope>NUCLEOTIDE SEQUENCE</scope>
    <source>
        <strain evidence="1">KACHI17</strain>
    </source>
</reference>
<evidence type="ECO:0008006" key="2">
    <source>
        <dbReference type="Google" id="ProtNLM"/>
    </source>
</evidence>
<dbReference type="PROSITE" id="PS51257">
    <property type="entry name" value="PROKAR_LIPOPROTEIN"/>
    <property type="match status" value="1"/>
</dbReference>
<protein>
    <recommendedName>
        <fullName evidence="2">Lipoprotein</fullName>
    </recommendedName>
</protein>
<proteinExistence type="predicted"/>
<dbReference type="RefSeq" id="WP_353548213.1">
    <property type="nucleotide sequence ID" value="NZ_AP029612.1"/>
</dbReference>
<sequence>MMKYVYIAILFLFGSCREGNKAPQATDAATNENAKSVSIKDKTVQFLWRDTSGTLLINQDFCKTITDAEKAALGYVATFIGNECEWDGKPTKDRSNLKCEILTALNLGYQCSEQHLGFLKKWFKNDTTVLEEIKICPTTPNTSTIQDTFDEIVVTTKGNDILISFKANGIHLREQKEWEWSETAYFKVQNEYIQLIKKDRSKVKVSSFNADAE</sequence>